<accession>F0SPL5</accession>
<dbReference type="CDD" id="cd04191">
    <property type="entry name" value="Glucan_BSP_MdoH"/>
    <property type="match status" value="1"/>
</dbReference>
<feature type="transmembrane region" description="Helical" evidence="12">
    <location>
        <begin position="14"/>
        <end position="34"/>
    </location>
</feature>
<evidence type="ECO:0000313" key="15">
    <source>
        <dbReference type="Proteomes" id="UP000006860"/>
    </source>
</evidence>
<keyword evidence="11 12" id="KW-0472">Membrane</keyword>
<comment type="pathway">
    <text evidence="2">Glycan metabolism; osmoregulated periplasmic glucan (OPG) biosynthesis.</text>
</comment>
<dbReference type="HOGENOM" id="CLU_015730_1_0_0"/>
<feature type="domain" description="Glycosyltransferase 2-like" evidence="13">
    <location>
        <begin position="198"/>
        <end position="394"/>
    </location>
</feature>
<evidence type="ECO:0000256" key="2">
    <source>
        <dbReference type="ARBA" id="ARBA00005001"/>
    </source>
</evidence>
<gene>
    <name evidence="14" type="ordered locus">Plabr_0290</name>
</gene>
<dbReference type="STRING" id="756272.Plabr_0290"/>
<keyword evidence="10 12" id="KW-1133">Transmembrane helix</keyword>
<dbReference type="eggNOG" id="COG2943">
    <property type="taxonomic scope" value="Bacteria"/>
</dbReference>
<dbReference type="EMBL" id="CP002546">
    <property type="protein sequence ID" value="ADY57919.1"/>
    <property type="molecule type" value="Genomic_DNA"/>
</dbReference>
<dbReference type="GO" id="GO:0005886">
    <property type="term" value="C:plasma membrane"/>
    <property type="evidence" value="ECO:0007669"/>
    <property type="project" value="UniProtKB-SubCell"/>
</dbReference>
<keyword evidence="7" id="KW-0328">Glycosyltransferase</keyword>
<keyword evidence="5" id="KW-1003">Cell membrane</keyword>
<evidence type="ECO:0000256" key="7">
    <source>
        <dbReference type="ARBA" id="ARBA00022676"/>
    </source>
</evidence>
<evidence type="ECO:0000256" key="9">
    <source>
        <dbReference type="ARBA" id="ARBA00022692"/>
    </source>
</evidence>
<comment type="subcellular location">
    <subcellularLocation>
        <location evidence="1">Cell inner membrane</location>
        <topology evidence="1">Multi-pass membrane protein</topology>
    </subcellularLocation>
</comment>
<dbReference type="AlphaFoldDB" id="F0SPL5"/>
<feature type="transmembrane region" description="Helical" evidence="12">
    <location>
        <begin position="529"/>
        <end position="549"/>
    </location>
</feature>
<sequence length="669" mass="75297">MSKRSCIAPVHTSATRWSLFILSAVTAMTLMAIYREVIAPNGYNAFELASVPLFGLLTLWISFSFWSCTLGLARVFLSEEEDNEEVPQDREVHVSQARTAVLVPVYNESPTAVFARILAMVESLAETGEAAHFDFFVLSDTTDPDIWLQEEWTWSQMMQGADLPANVYYRRRQKNTQRKAGNIADFCTRWGRNYDFMIVLDADSLMLGSTLVEMVKRMLRDPRLGILQVPPRPVNRMSLFARLQQFAAAIYSPVCIYGFDAWSCHQGNYWGHNAIIRIHAFMQHCELPVLPGSKPLGGEILSHDFVEAALLTGAGWKVCLAHDLDGSYEECPTTLVDYLKRDQRWSQGNMQHSRLIVSDGFHLLGRLHFLMGVMSYASSPIWFLFLLTSLAGYWYEKTFLPAPSAPTVGVSLVLFSSIMALLLLPKLWSVFALSRSRLSASSFGGWSQAVGSVLLETAVSMLIAPIMAFYHSMFVFTTLSGRSVGWGAQRRDEAAVTFKDAVRDHWPAFTAYALGGGLTTVLMPELLPWMTPLLAGPLLIFPFAMAAGSRRIGQWLLRRRLIVIPEELRTPQIILTMEAEEERLEAISSRCFWQQLLTADDFRQTHFRILNETSVVHTVSNEELAEAESMVQRGELLTLSRELKKSVLADQDATERLVEAYRKSLTTTP</sequence>
<evidence type="ECO:0000256" key="11">
    <source>
        <dbReference type="ARBA" id="ARBA00023136"/>
    </source>
</evidence>
<dbReference type="KEGG" id="pbs:Plabr_0290"/>
<evidence type="ECO:0000256" key="6">
    <source>
        <dbReference type="ARBA" id="ARBA00022519"/>
    </source>
</evidence>
<name>F0SPL5_RUBBR</name>
<organism evidence="14 15">
    <name type="scientific">Rubinisphaera brasiliensis (strain ATCC 49424 / DSM 5305 / JCM 21570 / IAM 15109 / NBRC 103401 / IFAM 1448)</name>
    <name type="common">Planctomyces brasiliensis</name>
    <dbReference type="NCBI Taxonomy" id="756272"/>
    <lineage>
        <taxon>Bacteria</taxon>
        <taxon>Pseudomonadati</taxon>
        <taxon>Planctomycetota</taxon>
        <taxon>Planctomycetia</taxon>
        <taxon>Planctomycetales</taxon>
        <taxon>Planctomycetaceae</taxon>
        <taxon>Rubinisphaera</taxon>
    </lineage>
</organism>
<keyword evidence="9 12" id="KW-0812">Transmembrane</keyword>
<evidence type="ECO:0000256" key="3">
    <source>
        <dbReference type="ARBA" id="ARBA00009337"/>
    </source>
</evidence>
<keyword evidence="8 14" id="KW-0808">Transferase</keyword>
<evidence type="ECO:0000256" key="1">
    <source>
        <dbReference type="ARBA" id="ARBA00004429"/>
    </source>
</evidence>
<dbReference type="NCBIfam" id="NF003958">
    <property type="entry name" value="PRK05454.2-1"/>
    <property type="match status" value="1"/>
</dbReference>
<feature type="transmembrane region" description="Helical" evidence="12">
    <location>
        <begin position="54"/>
        <end position="77"/>
    </location>
</feature>
<evidence type="ECO:0000313" key="14">
    <source>
        <dbReference type="EMBL" id="ADY57919.1"/>
    </source>
</evidence>
<comment type="similarity">
    <text evidence="3">Belongs to the glycosyltransferase 2 family. OpgH subfamily.</text>
</comment>
<evidence type="ECO:0000256" key="10">
    <source>
        <dbReference type="ARBA" id="ARBA00022989"/>
    </source>
</evidence>
<dbReference type="SUPFAM" id="SSF53448">
    <property type="entry name" value="Nucleotide-diphospho-sugar transferases"/>
    <property type="match status" value="1"/>
</dbReference>
<dbReference type="PANTHER" id="PTHR43867:SF5">
    <property type="entry name" value="GLUCANS BIOSYNTHESIS GLUCOSYLTRANSFERASE H"/>
    <property type="match status" value="1"/>
</dbReference>
<evidence type="ECO:0000259" key="13">
    <source>
        <dbReference type="Pfam" id="PF13632"/>
    </source>
</evidence>
<dbReference type="InterPro" id="IPR029044">
    <property type="entry name" value="Nucleotide-diphossugar_trans"/>
</dbReference>
<dbReference type="Gene3D" id="3.90.550.10">
    <property type="entry name" value="Spore Coat Polysaccharide Biosynthesis Protein SpsA, Chain A"/>
    <property type="match status" value="1"/>
</dbReference>
<dbReference type="NCBIfam" id="NF003962">
    <property type="entry name" value="PRK05454.2-5"/>
    <property type="match status" value="1"/>
</dbReference>
<dbReference type="InterPro" id="IPR050321">
    <property type="entry name" value="Glycosyltr_2/OpgH_subfam"/>
</dbReference>
<feature type="transmembrane region" description="Helical" evidence="12">
    <location>
        <begin position="449"/>
        <end position="470"/>
    </location>
</feature>
<proteinExistence type="inferred from homology"/>
<protein>
    <recommendedName>
        <fullName evidence="4">Glucans biosynthesis glucosyltransferase H</fullName>
    </recommendedName>
</protein>
<dbReference type="Proteomes" id="UP000006860">
    <property type="component" value="Chromosome"/>
</dbReference>
<dbReference type="GO" id="GO:0016758">
    <property type="term" value="F:hexosyltransferase activity"/>
    <property type="evidence" value="ECO:0007669"/>
    <property type="project" value="TreeGrafter"/>
</dbReference>
<evidence type="ECO:0000256" key="8">
    <source>
        <dbReference type="ARBA" id="ARBA00022679"/>
    </source>
</evidence>
<reference evidence="15" key="1">
    <citation type="submission" date="2011-02" db="EMBL/GenBank/DDBJ databases">
        <title>The complete genome of Planctomyces brasiliensis DSM 5305.</title>
        <authorList>
            <person name="Lucas S."/>
            <person name="Copeland A."/>
            <person name="Lapidus A."/>
            <person name="Bruce D."/>
            <person name="Goodwin L."/>
            <person name="Pitluck S."/>
            <person name="Kyrpides N."/>
            <person name="Mavromatis K."/>
            <person name="Pagani I."/>
            <person name="Ivanova N."/>
            <person name="Ovchinnikova G."/>
            <person name="Lu M."/>
            <person name="Detter J.C."/>
            <person name="Han C."/>
            <person name="Land M."/>
            <person name="Hauser L."/>
            <person name="Markowitz V."/>
            <person name="Cheng J.-F."/>
            <person name="Hugenholtz P."/>
            <person name="Woyke T."/>
            <person name="Wu D."/>
            <person name="Tindall B."/>
            <person name="Pomrenke H.G."/>
            <person name="Brambilla E."/>
            <person name="Klenk H.-P."/>
            <person name="Eisen J.A."/>
        </authorList>
    </citation>
    <scope>NUCLEOTIDE SEQUENCE [LARGE SCALE GENOMIC DNA]</scope>
    <source>
        <strain evidence="15">ATCC 49424 / DSM 5305 / JCM 21570 / NBRC 103401 / IFAM 1448</strain>
    </source>
</reference>
<keyword evidence="15" id="KW-1185">Reference proteome</keyword>
<evidence type="ECO:0000256" key="5">
    <source>
        <dbReference type="ARBA" id="ARBA00022475"/>
    </source>
</evidence>
<feature type="transmembrane region" description="Helical" evidence="12">
    <location>
        <begin position="407"/>
        <end position="428"/>
    </location>
</feature>
<dbReference type="InterPro" id="IPR001173">
    <property type="entry name" value="Glyco_trans_2-like"/>
</dbReference>
<keyword evidence="6" id="KW-0997">Cell inner membrane</keyword>
<evidence type="ECO:0000256" key="12">
    <source>
        <dbReference type="SAM" id="Phobius"/>
    </source>
</evidence>
<feature type="transmembrane region" description="Helical" evidence="12">
    <location>
        <begin position="373"/>
        <end position="395"/>
    </location>
</feature>
<dbReference type="Pfam" id="PF13632">
    <property type="entry name" value="Glyco_trans_2_3"/>
    <property type="match status" value="1"/>
</dbReference>
<dbReference type="RefSeq" id="WP_013626663.1">
    <property type="nucleotide sequence ID" value="NC_015174.1"/>
</dbReference>
<evidence type="ECO:0000256" key="4">
    <source>
        <dbReference type="ARBA" id="ARBA00020585"/>
    </source>
</evidence>
<dbReference type="PANTHER" id="PTHR43867">
    <property type="entry name" value="CELLULOSE SYNTHASE CATALYTIC SUBUNIT A [UDP-FORMING]"/>
    <property type="match status" value="1"/>
</dbReference>